<dbReference type="InterPro" id="IPR035952">
    <property type="entry name" value="Rhomboid-like_sf"/>
</dbReference>
<evidence type="ECO:0000256" key="8">
    <source>
        <dbReference type="SAM" id="MobiDB-lite"/>
    </source>
</evidence>
<feature type="transmembrane region" description="Helical" evidence="7">
    <location>
        <begin position="100"/>
        <end position="119"/>
    </location>
</feature>
<dbReference type="EMBL" id="GDRN01062016">
    <property type="protein sequence ID" value="JAI65131.1"/>
    <property type="molecule type" value="Transcribed_RNA"/>
</dbReference>
<comment type="caution">
    <text evidence="7">Lacks conserved residue(s) required for the propagation of feature annotation.</text>
</comment>
<dbReference type="InterPro" id="IPR007599">
    <property type="entry name" value="DER1"/>
</dbReference>
<sequence>MGDVGQWFSSLPPMTKYWFGSTLSFSLIGRFGLISGEWLTLQYRPLFHSFQLWRPFTSLFFYPITPNTGLHFLIMIYALYKYSLKLETGHFVRNPADYLFMLLFNWMCCLILGLIGGMTTLMDPMVMSVLYEWCQLNKDVIVSFWFGFRFKAMYLPYVLVGFNFTFFYGGFMMLLGIIVGHLYYFLTIRYPQDFGGATLLHTPEILYKLFPDQQGVSGFGQAPTAPRPAAGGATGGWGGGQRGIFRGQGHTLN</sequence>
<feature type="region of interest" description="Disordered" evidence="8">
    <location>
        <begin position="220"/>
        <end position="240"/>
    </location>
</feature>
<accession>A0A0P4WF04</accession>
<dbReference type="GO" id="GO:0005789">
    <property type="term" value="C:endoplasmic reticulum membrane"/>
    <property type="evidence" value="ECO:0007669"/>
    <property type="project" value="UniProtKB-SubCell"/>
</dbReference>
<evidence type="ECO:0000256" key="1">
    <source>
        <dbReference type="ARBA" id="ARBA00004477"/>
    </source>
</evidence>
<name>A0A0P4WF04_SCYOL</name>
<dbReference type="AlphaFoldDB" id="A0A0P4WF04"/>
<comment type="function">
    <text evidence="7">May be involved in the degradation of misfolded endoplasmic reticulum (ER) luminal proteins.</text>
</comment>
<organism evidence="9">
    <name type="scientific">Scylla olivacea</name>
    <name type="common">Orange mud crab</name>
    <name type="synonym">Cancer olivacea</name>
    <dbReference type="NCBI Taxonomy" id="85551"/>
    <lineage>
        <taxon>Eukaryota</taxon>
        <taxon>Metazoa</taxon>
        <taxon>Ecdysozoa</taxon>
        <taxon>Arthropoda</taxon>
        <taxon>Crustacea</taxon>
        <taxon>Multicrustacea</taxon>
        <taxon>Malacostraca</taxon>
        <taxon>Eumalacostraca</taxon>
        <taxon>Eucarida</taxon>
        <taxon>Decapoda</taxon>
        <taxon>Pleocyemata</taxon>
        <taxon>Brachyura</taxon>
        <taxon>Eubrachyura</taxon>
        <taxon>Portunoidea</taxon>
        <taxon>Portunidae</taxon>
        <taxon>Portuninae</taxon>
        <taxon>Scylla</taxon>
    </lineage>
</organism>
<comment type="subcellular location">
    <subcellularLocation>
        <location evidence="1 7">Endoplasmic reticulum membrane</location>
        <topology evidence="1 7">Multi-pass membrane protein</topology>
    </subcellularLocation>
</comment>
<evidence type="ECO:0000256" key="5">
    <source>
        <dbReference type="ARBA" id="ARBA00022989"/>
    </source>
</evidence>
<proteinExistence type="inferred from homology"/>
<evidence type="ECO:0000256" key="6">
    <source>
        <dbReference type="ARBA" id="ARBA00023136"/>
    </source>
</evidence>
<evidence type="ECO:0000256" key="7">
    <source>
        <dbReference type="RuleBase" id="RU363059"/>
    </source>
</evidence>
<feature type="transmembrane region" description="Helical" evidence="7">
    <location>
        <begin position="166"/>
        <end position="186"/>
    </location>
</feature>
<dbReference type="GO" id="GO:0006950">
    <property type="term" value="P:response to stress"/>
    <property type="evidence" value="ECO:0007669"/>
    <property type="project" value="UniProtKB-ARBA"/>
</dbReference>
<feature type="transmembrane region" description="Helical" evidence="7">
    <location>
        <begin position="59"/>
        <end position="80"/>
    </location>
</feature>
<dbReference type="SUPFAM" id="SSF144091">
    <property type="entry name" value="Rhomboid-like"/>
    <property type="match status" value="1"/>
</dbReference>
<evidence type="ECO:0000256" key="2">
    <source>
        <dbReference type="ARBA" id="ARBA00008917"/>
    </source>
</evidence>
<dbReference type="PANTHER" id="PTHR11009">
    <property type="entry name" value="DER1-LIKE PROTEIN, DERLIN"/>
    <property type="match status" value="1"/>
</dbReference>
<keyword evidence="6 7" id="KW-0472">Membrane</keyword>
<keyword evidence="3 7" id="KW-0812">Transmembrane</keyword>
<reference evidence="9" key="1">
    <citation type="submission" date="2015-09" db="EMBL/GenBank/DDBJ databases">
        <title>Scylla olivacea transcriptome.</title>
        <authorList>
            <person name="Ikhwanuddin M."/>
        </authorList>
    </citation>
    <scope>NUCLEOTIDE SEQUENCE</scope>
</reference>
<protein>
    <recommendedName>
        <fullName evidence="7">Derlin</fullName>
    </recommendedName>
</protein>
<feature type="compositionally biased region" description="Low complexity" evidence="8">
    <location>
        <begin position="220"/>
        <end position="231"/>
    </location>
</feature>
<evidence type="ECO:0000256" key="3">
    <source>
        <dbReference type="ARBA" id="ARBA00022692"/>
    </source>
</evidence>
<comment type="similarity">
    <text evidence="2 7">Belongs to the derlin family.</text>
</comment>
<evidence type="ECO:0000256" key="4">
    <source>
        <dbReference type="ARBA" id="ARBA00022824"/>
    </source>
</evidence>
<keyword evidence="5 7" id="KW-1133">Transmembrane helix</keyword>
<dbReference type="Pfam" id="PF04511">
    <property type="entry name" value="DER1"/>
    <property type="match status" value="1"/>
</dbReference>
<keyword evidence="4 7" id="KW-0256">Endoplasmic reticulum</keyword>
<evidence type="ECO:0000313" key="9">
    <source>
        <dbReference type="EMBL" id="JAI65131.1"/>
    </source>
</evidence>